<evidence type="ECO:0000313" key="3">
    <source>
        <dbReference type="EMBL" id="CEM55271.1"/>
    </source>
</evidence>
<dbReference type="InterPro" id="IPR055161">
    <property type="entry name" value="NapH1-like_2nd"/>
</dbReference>
<keyword evidence="1" id="KW-0732">Signal</keyword>
<feature type="chain" id="PRO_5005192671" description="Vanadium-dependent haloperoxidase NapH1-like second helical-bundle domain-containing protein" evidence="1">
    <location>
        <begin position="20"/>
        <end position="648"/>
    </location>
</feature>
<protein>
    <recommendedName>
        <fullName evidence="2">Vanadium-dependent haloperoxidase NapH1-like second helical-bundle domain-containing protein</fullName>
    </recommendedName>
</protein>
<dbReference type="EMBL" id="CDMZ01005859">
    <property type="protein sequence ID" value="CEM55271.1"/>
    <property type="molecule type" value="Genomic_DNA"/>
</dbReference>
<dbReference type="PhylomeDB" id="A0A0G4IDW2"/>
<dbReference type="PANTHER" id="PTHR34599:SF2">
    <property type="entry name" value="TRAF-TYPE DOMAIN-CONTAINING PROTEIN"/>
    <property type="match status" value="1"/>
</dbReference>
<dbReference type="Pfam" id="PF22778">
    <property type="entry name" value="VCPO_2nd"/>
    <property type="match status" value="1"/>
</dbReference>
<name>A0A0G4IDW2_9ALVE</name>
<dbReference type="PANTHER" id="PTHR34599">
    <property type="entry name" value="PEROXIDASE-RELATED"/>
    <property type="match status" value="1"/>
</dbReference>
<dbReference type="GO" id="GO:0004601">
    <property type="term" value="F:peroxidase activity"/>
    <property type="evidence" value="ECO:0007669"/>
    <property type="project" value="InterPro"/>
</dbReference>
<proteinExistence type="predicted"/>
<reference evidence="3" key="1">
    <citation type="submission" date="2014-11" db="EMBL/GenBank/DDBJ databases">
        <authorList>
            <person name="Otto D Thomas"/>
            <person name="Naeem Raeece"/>
        </authorList>
    </citation>
    <scope>NUCLEOTIDE SEQUENCE</scope>
</reference>
<gene>
    <name evidence="3" type="ORF">Cvel_13409</name>
</gene>
<organism evidence="3">
    <name type="scientific">Chromera velia CCMP2878</name>
    <dbReference type="NCBI Taxonomy" id="1169474"/>
    <lineage>
        <taxon>Eukaryota</taxon>
        <taxon>Sar</taxon>
        <taxon>Alveolata</taxon>
        <taxon>Colpodellida</taxon>
        <taxon>Chromeraceae</taxon>
        <taxon>Chromera</taxon>
    </lineage>
</organism>
<accession>A0A0G4IDW2</accession>
<feature type="signal peptide" evidence="1">
    <location>
        <begin position="1"/>
        <end position="19"/>
    </location>
</feature>
<dbReference type="InterPro" id="IPR036938">
    <property type="entry name" value="PAP2/HPO_sf"/>
</dbReference>
<feature type="domain" description="Vanadium-dependent haloperoxidase NapH1-like second helical-bundle" evidence="2">
    <location>
        <begin position="457"/>
        <end position="632"/>
    </location>
</feature>
<dbReference type="InterPro" id="IPR016119">
    <property type="entry name" value="Br/Cl_peroxidase_C"/>
</dbReference>
<sequence length="648" mass="70696">MLSKAALVAAVALVPSSEAALEGLKFEDILKGNPFDGDLKGLREATFGSEFSGGVLFPSLKKAQEGTGKTELDYVGIGEGLLEALQRMTEGFKQIPGYSESQDKLDYVDLVGKKGPLPSVSGVLGESGCVPLGGLKDGSLSADNEAYLRTVYTALPFGPIVATASAGVIAALYETPPQIRIQGINSIAGYTALAGFDETAIGWFGETTRYCTKGLTKEEKALYEKITGALVTHYVYFAQAPKKSGGQEAIRASVAYGGLKKAYRLMEEYDPASCDFSKKENQPATPWSIAKCACVKSLSYFETDGWNSDGSLSREVNRKPFEDFDFFDGTNQYNKYENQLCTPNSDVMTWTPLREDSGVGFFQRSLHVTPQIGLTSRLLTVPSENKCSYLENETVPDPQYDYDFELDFVLEETRKTANDNKRFVEVEAFDSKLSSLVAQAVLWGVANKLSEFEHWKLALTFSITMHDATVLAWREKVYWNLIRPTTVAERLGGTERKSTWAGGDVLGEREIKVVEWEPVIRTMPHAEYPSGSACMCKAWAEALTAFSGSDEVNKPSPALDIVVKKGQSKIAPHVRPTEDVRLTFSRWSQIAETCSVSRTAGGMHFSKALDVSADMCEDVGGRAFGIVQDLAAGERGGGPEEGNLKLVD</sequence>
<evidence type="ECO:0000259" key="2">
    <source>
        <dbReference type="Pfam" id="PF22778"/>
    </source>
</evidence>
<dbReference type="SUPFAM" id="SSF48317">
    <property type="entry name" value="Acid phosphatase/Vanadium-dependent haloperoxidase"/>
    <property type="match status" value="1"/>
</dbReference>
<dbReference type="Gene3D" id="1.10.606.10">
    <property type="entry name" value="Vanadium-containing Chloroperoxidase, domain 2"/>
    <property type="match status" value="1"/>
</dbReference>
<dbReference type="VEuPathDB" id="CryptoDB:Cvel_13409"/>
<evidence type="ECO:0000256" key="1">
    <source>
        <dbReference type="SAM" id="SignalP"/>
    </source>
</evidence>
<dbReference type="AlphaFoldDB" id="A0A0G4IDW2"/>
<dbReference type="InterPro" id="IPR052559">
    <property type="entry name" value="V-haloperoxidase"/>
</dbReference>